<evidence type="ECO:0000256" key="4">
    <source>
        <dbReference type="SAM" id="Coils"/>
    </source>
</evidence>
<keyword evidence="3" id="KW-0804">Transcription</keyword>
<dbReference type="GO" id="GO:0005829">
    <property type="term" value="C:cytosol"/>
    <property type="evidence" value="ECO:0007669"/>
    <property type="project" value="TreeGrafter"/>
</dbReference>
<feature type="domain" description="Cyclic nucleotide-binding" evidence="5">
    <location>
        <begin position="22"/>
        <end position="142"/>
    </location>
</feature>
<evidence type="ECO:0000256" key="2">
    <source>
        <dbReference type="ARBA" id="ARBA00023125"/>
    </source>
</evidence>
<dbReference type="AlphaFoldDB" id="A0AB36TEB4"/>
<feature type="domain" description="HTH crp-type" evidence="6">
    <location>
        <begin position="156"/>
        <end position="230"/>
    </location>
</feature>
<dbReference type="PROSITE" id="PS51063">
    <property type="entry name" value="HTH_CRP_2"/>
    <property type="match status" value="1"/>
</dbReference>
<dbReference type="InterPro" id="IPR018335">
    <property type="entry name" value="Tscrpt_reg_HTH_Crp-type_CS"/>
</dbReference>
<dbReference type="SMART" id="SM00100">
    <property type="entry name" value="cNMP"/>
    <property type="match status" value="1"/>
</dbReference>
<dbReference type="Gene3D" id="2.60.120.10">
    <property type="entry name" value="Jelly Rolls"/>
    <property type="match status" value="1"/>
</dbReference>
<dbReference type="GeneID" id="35805020"/>
<dbReference type="PROSITE" id="PS00042">
    <property type="entry name" value="HTH_CRP_1"/>
    <property type="match status" value="1"/>
</dbReference>
<proteinExistence type="predicted"/>
<comment type="caution">
    <text evidence="7">The sequence shown here is derived from an EMBL/GenBank/DDBJ whole genome shotgun (WGS) entry which is preliminary data.</text>
</comment>
<dbReference type="Pfam" id="PF00027">
    <property type="entry name" value="cNMP_binding"/>
    <property type="match status" value="1"/>
</dbReference>
<keyword evidence="1" id="KW-0805">Transcription regulation</keyword>
<dbReference type="Pfam" id="PF13545">
    <property type="entry name" value="HTH_Crp_2"/>
    <property type="match status" value="1"/>
</dbReference>
<evidence type="ECO:0000259" key="6">
    <source>
        <dbReference type="PROSITE" id="PS51063"/>
    </source>
</evidence>
<evidence type="ECO:0000313" key="7">
    <source>
        <dbReference type="EMBL" id="PFH01636.1"/>
    </source>
</evidence>
<dbReference type="CDD" id="cd00092">
    <property type="entry name" value="HTH_CRP"/>
    <property type="match status" value="1"/>
</dbReference>
<dbReference type="CDD" id="cd00038">
    <property type="entry name" value="CAP_ED"/>
    <property type="match status" value="1"/>
</dbReference>
<dbReference type="InterPro" id="IPR014710">
    <property type="entry name" value="RmlC-like_jellyroll"/>
</dbReference>
<dbReference type="InterPro" id="IPR036390">
    <property type="entry name" value="WH_DNA-bd_sf"/>
</dbReference>
<dbReference type="SUPFAM" id="SSF46785">
    <property type="entry name" value="Winged helix' DNA-binding domain"/>
    <property type="match status" value="1"/>
</dbReference>
<dbReference type="Proteomes" id="UP000223596">
    <property type="component" value="Unassembled WGS sequence"/>
</dbReference>
<dbReference type="GO" id="GO:0003677">
    <property type="term" value="F:DNA binding"/>
    <property type="evidence" value="ECO:0007669"/>
    <property type="project" value="UniProtKB-KW"/>
</dbReference>
<feature type="coiled-coil region" evidence="4">
    <location>
        <begin position="133"/>
        <end position="163"/>
    </location>
</feature>
<evidence type="ECO:0000256" key="1">
    <source>
        <dbReference type="ARBA" id="ARBA00023015"/>
    </source>
</evidence>
<dbReference type="PROSITE" id="PS50042">
    <property type="entry name" value="CNMP_BINDING_3"/>
    <property type="match status" value="1"/>
</dbReference>
<accession>A0AB36TEB4</accession>
<dbReference type="SUPFAM" id="SSF51206">
    <property type="entry name" value="cAMP-binding domain-like"/>
    <property type="match status" value="1"/>
</dbReference>
<sequence length="232" mass="26647">MNNHICSCERCQHKICAKRVPIFSTLNSEEINKVVNLIIRKRYSRGEMIVLEGSHLDRLIIINSGKVKAFRNTFEGKEQILYIFSQGDFFGEKNLLINQTAQYNVEALEETHVCTIKKNDFKNLLREYPEIGLKIIEELCNRLERLENAVENMGTKNAEERVSAVLLEFARKYGKESQNGIIVELPLSREGIANYIGVARETVSRKMNMLQEEGIIEMVGNKKVIIRNIDAL</sequence>
<gene>
    <name evidence="7" type="ORF">M972_11375</name>
</gene>
<dbReference type="InterPro" id="IPR012318">
    <property type="entry name" value="HTH_CRP"/>
</dbReference>
<keyword evidence="4" id="KW-0175">Coiled coil</keyword>
<dbReference type="InterPro" id="IPR018490">
    <property type="entry name" value="cNMP-bd_dom_sf"/>
</dbReference>
<evidence type="ECO:0000259" key="5">
    <source>
        <dbReference type="PROSITE" id="PS50042"/>
    </source>
</evidence>
<dbReference type="PANTHER" id="PTHR24567:SF28">
    <property type="entry name" value="LISTERIOLYSIN REGULATORY PROTEIN"/>
    <property type="match status" value="1"/>
</dbReference>
<dbReference type="EMBL" id="PDBW01000001">
    <property type="protein sequence ID" value="PFH01636.1"/>
    <property type="molecule type" value="Genomic_DNA"/>
</dbReference>
<evidence type="ECO:0000313" key="8">
    <source>
        <dbReference type="Proteomes" id="UP000223596"/>
    </source>
</evidence>
<dbReference type="InterPro" id="IPR036388">
    <property type="entry name" value="WH-like_DNA-bd_sf"/>
</dbReference>
<dbReference type="InterPro" id="IPR050397">
    <property type="entry name" value="Env_Response_Regulators"/>
</dbReference>
<name>A0AB36TEB4_ACETH</name>
<dbReference type="RefSeq" id="WP_003514399.1">
    <property type="nucleotide sequence ID" value="NZ_CP013828.1"/>
</dbReference>
<dbReference type="GO" id="GO:0003700">
    <property type="term" value="F:DNA-binding transcription factor activity"/>
    <property type="evidence" value="ECO:0007669"/>
    <property type="project" value="InterPro"/>
</dbReference>
<keyword evidence="2" id="KW-0238">DNA-binding</keyword>
<dbReference type="PRINTS" id="PR00034">
    <property type="entry name" value="HTHCRP"/>
</dbReference>
<dbReference type="InterPro" id="IPR000595">
    <property type="entry name" value="cNMP-bd_dom"/>
</dbReference>
<evidence type="ECO:0000256" key="3">
    <source>
        <dbReference type="ARBA" id="ARBA00023163"/>
    </source>
</evidence>
<dbReference type="Gene3D" id="1.10.10.10">
    <property type="entry name" value="Winged helix-like DNA-binding domain superfamily/Winged helix DNA-binding domain"/>
    <property type="match status" value="1"/>
</dbReference>
<dbReference type="PANTHER" id="PTHR24567">
    <property type="entry name" value="CRP FAMILY TRANSCRIPTIONAL REGULATORY PROTEIN"/>
    <property type="match status" value="1"/>
</dbReference>
<organism evidence="7 8">
    <name type="scientific">Acetivibrio thermocellus AD2</name>
    <dbReference type="NCBI Taxonomy" id="1138384"/>
    <lineage>
        <taxon>Bacteria</taxon>
        <taxon>Bacillati</taxon>
        <taxon>Bacillota</taxon>
        <taxon>Clostridia</taxon>
        <taxon>Eubacteriales</taxon>
        <taxon>Oscillospiraceae</taxon>
        <taxon>Acetivibrio</taxon>
    </lineage>
</organism>
<protein>
    <submittedName>
        <fullName evidence="7">CRP/FNR family transcriptional regulator</fullName>
    </submittedName>
</protein>
<dbReference type="SMART" id="SM00419">
    <property type="entry name" value="HTH_CRP"/>
    <property type="match status" value="1"/>
</dbReference>
<reference evidence="7 8" key="1">
    <citation type="submission" date="2017-09" db="EMBL/GenBank/DDBJ databases">
        <title>Evaluation of Pacific Biosciences Sequencing Technology to Finishing C. thermocellum Genome Sequences.</title>
        <authorList>
            <person name="Brown S."/>
        </authorList>
    </citation>
    <scope>NUCLEOTIDE SEQUENCE [LARGE SCALE GENOMIC DNA]</scope>
    <source>
        <strain evidence="7 8">AD2</strain>
    </source>
</reference>